<organism evidence="1 2">
    <name type="scientific">Desulfonatronum thiosulfatophilum</name>
    <dbReference type="NCBI Taxonomy" id="617002"/>
    <lineage>
        <taxon>Bacteria</taxon>
        <taxon>Pseudomonadati</taxon>
        <taxon>Thermodesulfobacteriota</taxon>
        <taxon>Desulfovibrionia</taxon>
        <taxon>Desulfovibrionales</taxon>
        <taxon>Desulfonatronaceae</taxon>
        <taxon>Desulfonatronum</taxon>
    </lineage>
</organism>
<keyword evidence="2" id="KW-1185">Reference proteome</keyword>
<name>A0A1G6C9C9_9BACT</name>
<evidence type="ECO:0000313" key="2">
    <source>
        <dbReference type="Proteomes" id="UP000198771"/>
    </source>
</evidence>
<dbReference type="Proteomes" id="UP000198771">
    <property type="component" value="Unassembled WGS sequence"/>
</dbReference>
<dbReference type="AlphaFoldDB" id="A0A1G6C9C9"/>
<gene>
    <name evidence="1" type="ORF">SAMN05660653_01420</name>
</gene>
<dbReference type="STRING" id="617002.SAMN05660653_01420"/>
<dbReference type="EMBL" id="FMXO01000007">
    <property type="protein sequence ID" value="SDB29519.1"/>
    <property type="molecule type" value="Genomic_DNA"/>
</dbReference>
<reference evidence="1 2" key="1">
    <citation type="submission" date="2016-10" db="EMBL/GenBank/DDBJ databases">
        <authorList>
            <person name="de Groot N.N."/>
        </authorList>
    </citation>
    <scope>NUCLEOTIDE SEQUENCE [LARGE SCALE GENOMIC DNA]</scope>
    <source>
        <strain evidence="1 2">ASO4-2</strain>
    </source>
</reference>
<evidence type="ECO:0008006" key="3">
    <source>
        <dbReference type="Google" id="ProtNLM"/>
    </source>
</evidence>
<dbReference type="InterPro" id="IPR005646">
    <property type="entry name" value="FapA"/>
</dbReference>
<dbReference type="Pfam" id="PF03961">
    <property type="entry name" value="FapA"/>
    <property type="match status" value="1"/>
</dbReference>
<dbReference type="OrthoDB" id="5446236at2"/>
<proteinExistence type="predicted"/>
<accession>A0A1G6C9C9</accession>
<evidence type="ECO:0000313" key="1">
    <source>
        <dbReference type="EMBL" id="SDB29519.1"/>
    </source>
</evidence>
<dbReference type="PANTHER" id="PTHR38032">
    <property type="entry name" value="POLYMERASE-RELATED"/>
    <property type="match status" value="1"/>
</dbReference>
<dbReference type="InterPro" id="IPR046865">
    <property type="entry name" value="FapA_b_solenoid"/>
</dbReference>
<dbReference type="PANTHER" id="PTHR38032:SF1">
    <property type="entry name" value="RNA-BINDING PROTEIN KHPB N-TERMINAL DOMAIN-CONTAINING PROTEIN"/>
    <property type="match status" value="1"/>
</dbReference>
<dbReference type="RefSeq" id="WP_092119255.1">
    <property type="nucleotide sequence ID" value="NZ_FMXO01000007.1"/>
</dbReference>
<sequence>MSYFLKHHFDPDFDHLDIKTKALGNEPVDHLNRDYVHNVVDGQVLAELVDIPEHEEGKYDPRFILEQPVFPMGENTRIDPRNVSLLLSTANGYVYYDPNGKIAVKTLLNVRRDVDYATGNITFIGDVVIHGSVRSGFKVKARNILVKGPVEGAVLEASQSIHVEAGVKGDNRAVLRAKGSIKVKFCENAMISAGKNLLVEGSCLHCKVFVGNALAVRSKLIGGETSCRRMVHVRAQLGGGLSTITAINLGYDPFLMQKLSELETTIDSLKLRKDALDVQTIETNHDVQLRQDLEHRLSVLEKQRILWTEQITANDLSSCAVIVPGEIRPEVEVSIGQAYQAISDYVYNVRIILQNDQIHLATPAE</sequence>
<protein>
    <recommendedName>
        <fullName evidence="3">DUF342 domain-containing protein</fullName>
    </recommendedName>
</protein>